<dbReference type="RefSeq" id="WP_184528234.1">
    <property type="nucleotide sequence ID" value="NZ_JACHGK010000014.1"/>
</dbReference>
<dbReference type="EMBL" id="JACHGK010000014">
    <property type="protein sequence ID" value="MBB6446851.1"/>
    <property type="molecule type" value="Genomic_DNA"/>
</dbReference>
<proteinExistence type="predicted"/>
<dbReference type="Proteomes" id="UP000531594">
    <property type="component" value="Unassembled WGS sequence"/>
</dbReference>
<evidence type="ECO:0000313" key="1">
    <source>
        <dbReference type="EMBL" id="MBB6446851.1"/>
    </source>
</evidence>
<dbReference type="InterPro" id="IPR011728">
    <property type="entry name" value="PhaP_Bmeg"/>
</dbReference>
<gene>
    <name evidence="1" type="ORF">HNR53_003516</name>
</gene>
<reference evidence="1 2" key="1">
    <citation type="submission" date="2020-08" db="EMBL/GenBank/DDBJ databases">
        <title>Genomic Encyclopedia of Type Strains, Phase IV (KMG-IV): sequencing the most valuable type-strain genomes for metagenomic binning, comparative biology and taxonomic classification.</title>
        <authorList>
            <person name="Goeker M."/>
        </authorList>
    </citation>
    <scope>NUCLEOTIDE SEQUENCE [LARGE SCALE GENOMIC DNA]</scope>
    <source>
        <strain evidence="1 2">DSM 5391</strain>
    </source>
</reference>
<dbReference type="Pfam" id="PF09602">
    <property type="entry name" value="PhaP_Bmeg"/>
    <property type="match status" value="1"/>
</dbReference>
<accession>A0A7X0HU55</accession>
<comment type="caution">
    <text evidence="1">The sequence shown here is derived from an EMBL/GenBank/DDBJ whole genome shotgun (WGS) entry which is preliminary data.</text>
</comment>
<protein>
    <submittedName>
        <fullName evidence="1">GTPase involved in cell partitioning and DNA repair</fullName>
    </submittedName>
</protein>
<sequence length="190" mass="21737">MAQSTVTKKREETAAAPKTAAAQIQEEVVSFIETFPNNWANNLDRIFDAYSESENILLDALESQRETWEKLTGDFTQINEEQKKLYEKLQELAVLNIQNVFGPQASKPVEQGIAQFVEVNNKIQQIVEAPYKEGLNLLNQAQDQFQQFARESVAQQQKIREDFKKEIIAATNTFIEIYEANIKASLAFFK</sequence>
<dbReference type="AlphaFoldDB" id="A0A7X0HU55"/>
<organism evidence="1 2">
    <name type="scientific">Bacillus benzoevorans</name>
    <dbReference type="NCBI Taxonomy" id="1456"/>
    <lineage>
        <taxon>Bacteria</taxon>
        <taxon>Bacillati</taxon>
        <taxon>Bacillota</taxon>
        <taxon>Bacilli</taxon>
        <taxon>Bacillales</taxon>
        <taxon>Bacillaceae</taxon>
        <taxon>Bacillus</taxon>
    </lineage>
</organism>
<keyword evidence="2" id="KW-1185">Reference proteome</keyword>
<evidence type="ECO:0000313" key="2">
    <source>
        <dbReference type="Proteomes" id="UP000531594"/>
    </source>
</evidence>
<name>A0A7X0HU55_9BACI</name>